<dbReference type="EMBL" id="CP053015">
    <property type="protein sequence ID" value="QJQ33235.1"/>
    <property type="molecule type" value="Genomic_DNA"/>
</dbReference>
<evidence type="ECO:0000313" key="3">
    <source>
        <dbReference type="Proteomes" id="UP000503018"/>
    </source>
</evidence>
<evidence type="ECO:0000256" key="1">
    <source>
        <dbReference type="SAM" id="MobiDB-lite"/>
    </source>
</evidence>
<dbReference type="RefSeq" id="WP_169947290.1">
    <property type="nucleotide sequence ID" value="NZ_CP053015.1"/>
</dbReference>
<keyword evidence="3" id="KW-1185">Reference proteome</keyword>
<feature type="compositionally biased region" description="Basic and acidic residues" evidence="1">
    <location>
        <begin position="7"/>
        <end position="21"/>
    </location>
</feature>
<accession>A0A6M4AVW3</accession>
<protein>
    <submittedName>
        <fullName evidence="2">Uncharacterized protein</fullName>
    </submittedName>
</protein>
<reference evidence="2 3" key="1">
    <citation type="submission" date="2020-01" db="EMBL/GenBank/DDBJ databases">
        <title>Sphingomonas sp. strain CSW-10.</title>
        <authorList>
            <person name="Chen W.-M."/>
        </authorList>
    </citation>
    <scope>NUCLEOTIDE SEQUENCE [LARGE SCALE GENOMIC DNA]</scope>
    <source>
        <strain evidence="2 3">CSW-10</strain>
    </source>
</reference>
<evidence type="ECO:0000313" key="2">
    <source>
        <dbReference type="EMBL" id="QJQ33235.1"/>
    </source>
</evidence>
<dbReference type="Proteomes" id="UP000503018">
    <property type="component" value="Chromosome"/>
</dbReference>
<organism evidence="2 3">
    <name type="scientific">Sphingomonas lacunae</name>
    <dbReference type="NCBI Taxonomy" id="2698828"/>
    <lineage>
        <taxon>Bacteria</taxon>
        <taxon>Pseudomonadati</taxon>
        <taxon>Pseudomonadota</taxon>
        <taxon>Alphaproteobacteria</taxon>
        <taxon>Sphingomonadales</taxon>
        <taxon>Sphingomonadaceae</taxon>
        <taxon>Sphingomonas</taxon>
    </lineage>
</organism>
<dbReference type="AlphaFoldDB" id="A0A6M4AVW3"/>
<gene>
    <name evidence="2" type="ORF">GV829_12970</name>
</gene>
<name>A0A6M4AVW3_9SPHN</name>
<proteinExistence type="predicted"/>
<dbReference type="KEGG" id="slan:GV829_12970"/>
<feature type="region of interest" description="Disordered" evidence="1">
    <location>
        <begin position="1"/>
        <end position="21"/>
    </location>
</feature>
<sequence>MTMAARPEVDRNPDSGQRRGLDVVFAPQCRVNMRVTDRSRTVANQPNIPENRPFRYVTLIQLDEKRTRLSIFRSLLRLSG</sequence>